<protein>
    <submittedName>
        <fullName evidence="1">Uncharacterized protein</fullName>
    </submittedName>
</protein>
<organism evidence="1 2">
    <name type="scientific">Trueperella pyogenes</name>
    <dbReference type="NCBI Taxonomy" id="1661"/>
    <lineage>
        <taxon>Bacteria</taxon>
        <taxon>Bacillati</taxon>
        <taxon>Actinomycetota</taxon>
        <taxon>Actinomycetes</taxon>
        <taxon>Actinomycetales</taxon>
        <taxon>Actinomycetaceae</taxon>
        <taxon>Trueperella</taxon>
    </lineage>
</organism>
<name>A0A3Q9GJR2_9ACTO</name>
<gene>
    <name evidence="1" type="ORF">EBQ10_09945</name>
</gene>
<evidence type="ECO:0000313" key="1">
    <source>
        <dbReference type="EMBL" id="AZR07572.1"/>
    </source>
</evidence>
<dbReference type="Proteomes" id="UP000275951">
    <property type="component" value="Chromosome"/>
</dbReference>
<accession>A0A3Q9GJR2</accession>
<proteinExistence type="predicted"/>
<dbReference type="EMBL" id="CP033905">
    <property type="protein sequence ID" value="AZR07572.1"/>
    <property type="molecule type" value="Genomic_DNA"/>
</dbReference>
<dbReference type="AlphaFoldDB" id="A0A3Q9GJR2"/>
<evidence type="ECO:0000313" key="2">
    <source>
        <dbReference type="Proteomes" id="UP000275951"/>
    </source>
</evidence>
<sequence>MRTTITQNHMLALAGMLGLNVERPIHFHLPIFALKPTVGLSLAIINSTLPVAETAEIVHLK</sequence>
<reference evidence="1 2" key="1">
    <citation type="submission" date="2018-11" db="EMBL/GenBank/DDBJ databases">
        <title>Multidrug-resistant genes are associated with an 42-kb island TGI1 carrying a complex class 1 integron in a Trueperella pyogenes.</title>
        <authorList>
            <person name="Dong W."/>
        </authorList>
    </citation>
    <scope>NUCLEOTIDE SEQUENCE [LARGE SCALE GENOMIC DNA]</scope>
    <source>
        <strain evidence="1 2">TP4</strain>
    </source>
</reference>